<feature type="non-terminal residue" evidence="2">
    <location>
        <position position="1"/>
    </location>
</feature>
<dbReference type="InterPro" id="IPR013783">
    <property type="entry name" value="Ig-like_fold"/>
</dbReference>
<dbReference type="Proteomes" id="UP000054313">
    <property type="component" value="Unassembled WGS sequence"/>
</dbReference>
<dbReference type="InterPro" id="IPR013106">
    <property type="entry name" value="Ig_V-set"/>
</dbReference>
<protein>
    <submittedName>
        <fullName evidence="2">Ig lambda chain V-1 region</fullName>
    </submittedName>
</protein>
<dbReference type="SMART" id="SM00406">
    <property type="entry name" value="IGv"/>
    <property type="match status" value="1"/>
</dbReference>
<dbReference type="Pfam" id="PF07686">
    <property type="entry name" value="V-set"/>
    <property type="match status" value="1"/>
</dbReference>
<keyword evidence="3" id="KW-1185">Reference proteome</keyword>
<organism evidence="2 3">
    <name type="scientific">Gavia stellata</name>
    <name type="common">Red-throated diver</name>
    <name type="synonym">Colymbus stellatus</name>
    <dbReference type="NCBI Taxonomy" id="37040"/>
    <lineage>
        <taxon>Eukaryota</taxon>
        <taxon>Metazoa</taxon>
        <taxon>Chordata</taxon>
        <taxon>Craniata</taxon>
        <taxon>Vertebrata</taxon>
        <taxon>Euteleostomi</taxon>
        <taxon>Archelosauria</taxon>
        <taxon>Archosauria</taxon>
        <taxon>Dinosauria</taxon>
        <taxon>Saurischia</taxon>
        <taxon>Theropoda</taxon>
        <taxon>Coelurosauria</taxon>
        <taxon>Aves</taxon>
        <taxon>Neognathae</taxon>
        <taxon>Neoaves</taxon>
        <taxon>Aequornithes</taxon>
        <taxon>Gaviiformes</taxon>
        <taxon>Gaviidae</taxon>
        <taxon>Gavia</taxon>
    </lineage>
</organism>
<name>A0A093FUW8_GAVST</name>
<dbReference type="PANTHER" id="PTHR23267">
    <property type="entry name" value="IMMUNOGLOBULIN LIGHT CHAIN"/>
    <property type="match status" value="1"/>
</dbReference>
<dbReference type="InterPro" id="IPR036179">
    <property type="entry name" value="Ig-like_dom_sf"/>
</dbReference>
<gene>
    <name evidence="2" type="ORF">N328_05683</name>
</gene>
<dbReference type="InterPro" id="IPR050150">
    <property type="entry name" value="IgV_Light_Chain"/>
</dbReference>
<evidence type="ECO:0000313" key="3">
    <source>
        <dbReference type="Proteomes" id="UP000054313"/>
    </source>
</evidence>
<dbReference type="PROSITE" id="PS50835">
    <property type="entry name" value="IG_LIKE"/>
    <property type="match status" value="1"/>
</dbReference>
<accession>A0A093FUW8</accession>
<evidence type="ECO:0000313" key="2">
    <source>
        <dbReference type="EMBL" id="KFV58146.1"/>
    </source>
</evidence>
<dbReference type="SUPFAM" id="SSF48726">
    <property type="entry name" value="Immunoglobulin"/>
    <property type="match status" value="1"/>
</dbReference>
<evidence type="ECO:0000259" key="1">
    <source>
        <dbReference type="PROSITE" id="PS50835"/>
    </source>
</evidence>
<reference evidence="2 3" key="1">
    <citation type="submission" date="2014-04" db="EMBL/GenBank/DDBJ databases">
        <title>Genome evolution of avian class.</title>
        <authorList>
            <person name="Zhang G."/>
            <person name="Li C."/>
        </authorList>
    </citation>
    <scope>NUCLEOTIDE SEQUENCE [LARGE SCALE GENOMIC DNA]</scope>
    <source>
        <strain evidence="2">BGI_N328</strain>
    </source>
</reference>
<dbReference type="EMBL" id="KK635467">
    <property type="protein sequence ID" value="KFV58146.1"/>
    <property type="molecule type" value="Genomic_DNA"/>
</dbReference>
<feature type="non-terminal residue" evidence="2">
    <location>
        <position position="98"/>
    </location>
</feature>
<sequence>GSLVQAALTQPPPVSQHLGETVQITCSGLGSSNAVGWDQQKGPGSALVHVIYDTTNSPSDIPGRFSGSLSGSAGTLTITGVQPEDKAVYYCGGWDSSS</sequence>
<dbReference type="Gene3D" id="2.60.40.10">
    <property type="entry name" value="Immunoglobulins"/>
    <property type="match status" value="1"/>
</dbReference>
<dbReference type="AlphaFoldDB" id="A0A093FUW8"/>
<proteinExistence type="predicted"/>
<feature type="domain" description="Ig-like" evidence="1">
    <location>
        <begin position="19"/>
        <end position="98"/>
    </location>
</feature>
<dbReference type="InterPro" id="IPR007110">
    <property type="entry name" value="Ig-like_dom"/>
</dbReference>